<dbReference type="AlphaFoldDB" id="A0A0R3N8Z1"/>
<dbReference type="Pfam" id="PF00682">
    <property type="entry name" value="HMGL-like"/>
    <property type="match status" value="1"/>
</dbReference>
<dbReference type="GO" id="GO:0043714">
    <property type="term" value="F:(R)-citramalate synthase activity"/>
    <property type="evidence" value="ECO:0007669"/>
    <property type="project" value="UniProtKB-UniRule"/>
</dbReference>
<evidence type="ECO:0000256" key="9">
    <source>
        <dbReference type="RuleBase" id="RU003523"/>
    </source>
</evidence>
<dbReference type="GO" id="GO:0009097">
    <property type="term" value="P:isoleucine biosynthetic process"/>
    <property type="evidence" value="ECO:0007669"/>
    <property type="project" value="UniProtKB-UniRule"/>
</dbReference>
<dbReference type="SUPFAM" id="SSF110921">
    <property type="entry name" value="2-isopropylmalate synthase LeuA, allosteric (dimerisation) domain"/>
    <property type="match status" value="1"/>
</dbReference>
<evidence type="ECO:0000256" key="8">
    <source>
        <dbReference type="NCBIfam" id="TIGR00977"/>
    </source>
</evidence>
<evidence type="ECO:0000256" key="7">
    <source>
        <dbReference type="ARBA" id="ARBA00048263"/>
    </source>
</evidence>
<evidence type="ECO:0000256" key="4">
    <source>
        <dbReference type="ARBA" id="ARBA00022624"/>
    </source>
</evidence>
<evidence type="ECO:0000256" key="2">
    <source>
        <dbReference type="ARBA" id="ARBA00006154"/>
    </source>
</evidence>
<evidence type="ECO:0000313" key="11">
    <source>
        <dbReference type="EMBL" id="KRR26421.1"/>
    </source>
</evidence>
<dbReference type="CDD" id="cd07941">
    <property type="entry name" value="DRE_TIM_LeuA3"/>
    <property type="match status" value="1"/>
</dbReference>
<accession>A0A0R3N8Z1</accession>
<dbReference type="Proteomes" id="UP000051660">
    <property type="component" value="Unassembled WGS sequence"/>
</dbReference>
<keyword evidence="5 9" id="KW-0808">Transferase</keyword>
<dbReference type="SMART" id="SM00917">
    <property type="entry name" value="LeuA_dimer"/>
    <property type="match status" value="1"/>
</dbReference>
<comment type="caution">
    <text evidence="11">The sequence shown here is derived from an EMBL/GenBank/DDBJ whole genome shotgun (WGS) entry which is preliminary data.</text>
</comment>
<evidence type="ECO:0000256" key="5">
    <source>
        <dbReference type="ARBA" id="ARBA00022679"/>
    </source>
</evidence>
<comment type="similarity">
    <text evidence="2 9">Belongs to the alpha-IPM synthase/homocitrate synthase family.</text>
</comment>
<proteinExistence type="inferred from homology"/>
<name>A0A0R3N8Z1_9BRAD</name>
<comment type="pathway">
    <text evidence="1">Amino-acid biosynthesis; L-isoleucine biosynthesis; 2-oxobutanoate from pyruvate: step 1/3.</text>
</comment>
<dbReference type="InterPro" id="IPR002034">
    <property type="entry name" value="AIPM/Hcit_synth_CS"/>
</dbReference>
<dbReference type="PROSITE" id="PS00815">
    <property type="entry name" value="AIPM_HOMOCIT_SYNTH_1"/>
    <property type="match status" value="1"/>
</dbReference>
<dbReference type="Gene3D" id="3.30.160.270">
    <property type="match status" value="1"/>
</dbReference>
<sequence>MSRERLYLFDTTLRDGAQTNGVDFTLHDKQIIAQMLDELGIDYVEGGYPGANPTDTEFFAAKPKFESAKFTAFGMTRRPGRSASNDPGLAGLLEAKADAICFVAKSSAYQVRVALETTNEENLASIRDSVSAAKAADREVMVDCEHFFDGYKENADFALACAKAAYDSGARWVVLCDTNGGTMPHEVETIVGAVTKHIPGSHVGIHAHNDTEQAVANSLAAVRAGARQIQGTLNGLGERCGNANLCSLIPTLRLKNEFSDAFEIGVTDEKMATLMKVSRTLDDMLNRAPNRHAPYVGESAFVTKTGIHASAVLKDPQTYEHVSPESVGNHRKVLVSDQAGRSNVMAELDRAGIPYEKSDPKLARLVEELKEREAAGFAYESANASFDLLARRTLGRVPEYFKVEQFDVNVEQRYNANGQRVTVALAVVKVDVAGERLISAAEGNGPVNALDVALRKDLGKYQKYIEGLKLIDYRVRILNGGTEAVTRVLIESEDENGESWTTVGVSPNIIDASFQALMDSVVYKLVKSGAPV</sequence>
<dbReference type="GO" id="GO:0009098">
    <property type="term" value="P:L-leucine biosynthetic process"/>
    <property type="evidence" value="ECO:0007669"/>
    <property type="project" value="InterPro"/>
</dbReference>
<protein>
    <recommendedName>
        <fullName evidence="8">Citramalate synthase</fullName>
        <ecNumber evidence="8">2.3.3.21</ecNumber>
    </recommendedName>
</protein>
<dbReference type="EC" id="2.3.3.21" evidence="8"/>
<dbReference type="PROSITE" id="PS50991">
    <property type="entry name" value="PYR_CT"/>
    <property type="match status" value="1"/>
</dbReference>
<dbReference type="Pfam" id="PF08502">
    <property type="entry name" value="LeuA_dimer"/>
    <property type="match status" value="1"/>
</dbReference>
<dbReference type="PANTHER" id="PTHR43538">
    <property type="entry name" value="ALPHA-IPM SYNTHASE/HOMOCITRATE SYNTHASE"/>
    <property type="match status" value="1"/>
</dbReference>
<evidence type="ECO:0000259" key="10">
    <source>
        <dbReference type="PROSITE" id="PS50991"/>
    </source>
</evidence>
<comment type="catalytic activity">
    <reaction evidence="7">
        <text>pyruvate + acetyl-CoA + H2O = (3R)-citramalate + CoA + H(+)</text>
        <dbReference type="Rhea" id="RHEA:19045"/>
        <dbReference type="ChEBI" id="CHEBI:15361"/>
        <dbReference type="ChEBI" id="CHEBI:15377"/>
        <dbReference type="ChEBI" id="CHEBI:15378"/>
        <dbReference type="ChEBI" id="CHEBI:30934"/>
        <dbReference type="ChEBI" id="CHEBI:57287"/>
        <dbReference type="ChEBI" id="CHEBI:57288"/>
        <dbReference type="EC" id="2.3.3.21"/>
    </reaction>
</comment>
<reference evidence="11 12" key="1">
    <citation type="submission" date="2014-03" db="EMBL/GenBank/DDBJ databases">
        <title>Bradyrhizobium valentinum sp. nov., isolated from effective nodules of Lupinus mariae-josephae, a lupine endemic of basic-lime soils in Eastern Spain.</title>
        <authorList>
            <person name="Duran D."/>
            <person name="Rey L."/>
            <person name="Navarro A."/>
            <person name="Busquets A."/>
            <person name="Imperial J."/>
            <person name="Ruiz-Argueso T."/>
        </authorList>
    </citation>
    <scope>NUCLEOTIDE SEQUENCE [LARGE SCALE GENOMIC DNA]</scope>
    <source>
        <strain evidence="11 12">CCBAU 23086</strain>
    </source>
</reference>
<dbReference type="InterPro" id="IPR054691">
    <property type="entry name" value="LeuA/HCS_post-cat"/>
</dbReference>
<dbReference type="UniPathway" id="UPA00047">
    <property type="reaction ID" value="UER00066"/>
</dbReference>
<dbReference type="InterPro" id="IPR005675">
    <property type="entry name" value="Citramal_synthase"/>
</dbReference>
<dbReference type="RefSeq" id="WP_057857095.1">
    <property type="nucleotide sequence ID" value="NZ_LLYB01000046.1"/>
</dbReference>
<dbReference type="NCBIfam" id="TIGR00977">
    <property type="entry name" value="citramal_synth"/>
    <property type="match status" value="1"/>
</dbReference>
<evidence type="ECO:0000313" key="12">
    <source>
        <dbReference type="Proteomes" id="UP000051660"/>
    </source>
</evidence>
<dbReference type="PANTHER" id="PTHR43538:SF1">
    <property type="entry name" value="(R)-CITRAMALATE SYNTHASE"/>
    <property type="match status" value="1"/>
</dbReference>
<dbReference type="Gene3D" id="1.10.238.260">
    <property type="match status" value="1"/>
</dbReference>
<dbReference type="OrthoDB" id="9803573at2"/>
<dbReference type="InterPro" id="IPR000891">
    <property type="entry name" value="PYR_CT"/>
</dbReference>
<dbReference type="InterPro" id="IPR013785">
    <property type="entry name" value="Aldolase_TIM"/>
</dbReference>
<keyword evidence="4" id="KW-0412">Isoleucine biosynthesis</keyword>
<dbReference type="STRING" id="722472.SAMN05444321_5525"/>
<evidence type="ECO:0000256" key="1">
    <source>
        <dbReference type="ARBA" id="ARBA00004743"/>
    </source>
</evidence>
<dbReference type="InterPro" id="IPR036230">
    <property type="entry name" value="LeuA_allosteric_dom_sf"/>
</dbReference>
<dbReference type="EMBL" id="LLYB01000046">
    <property type="protein sequence ID" value="KRR26421.1"/>
    <property type="molecule type" value="Genomic_DNA"/>
</dbReference>
<dbReference type="Pfam" id="PF22617">
    <property type="entry name" value="HCS_D2"/>
    <property type="match status" value="1"/>
</dbReference>
<evidence type="ECO:0000256" key="3">
    <source>
        <dbReference type="ARBA" id="ARBA00022605"/>
    </source>
</evidence>
<keyword evidence="3" id="KW-0028">Amino-acid biosynthesis</keyword>
<dbReference type="Gene3D" id="3.20.20.70">
    <property type="entry name" value="Aldolase class I"/>
    <property type="match status" value="1"/>
</dbReference>
<dbReference type="InterPro" id="IPR013709">
    <property type="entry name" value="2-isopropylmalate_synth_dimer"/>
</dbReference>
<gene>
    <name evidence="11" type="ORF">CQ14_02685</name>
</gene>
<organism evidence="11 12">
    <name type="scientific">Bradyrhizobium lablabi</name>
    <dbReference type="NCBI Taxonomy" id="722472"/>
    <lineage>
        <taxon>Bacteria</taxon>
        <taxon>Pseudomonadati</taxon>
        <taxon>Pseudomonadota</taxon>
        <taxon>Alphaproteobacteria</taxon>
        <taxon>Hyphomicrobiales</taxon>
        <taxon>Nitrobacteraceae</taxon>
        <taxon>Bradyrhizobium</taxon>
    </lineage>
</organism>
<feature type="domain" description="Pyruvate carboxyltransferase" evidence="10">
    <location>
        <begin position="6"/>
        <end position="272"/>
    </location>
</feature>
<dbReference type="SUPFAM" id="SSF51569">
    <property type="entry name" value="Aldolase"/>
    <property type="match status" value="1"/>
</dbReference>
<evidence type="ECO:0000256" key="6">
    <source>
        <dbReference type="ARBA" id="ARBA00023304"/>
    </source>
</evidence>
<keyword evidence="6" id="KW-0100">Branched-chain amino acid biosynthesis</keyword>
<dbReference type="GO" id="GO:0003852">
    <property type="term" value="F:2-isopropylmalate synthase activity"/>
    <property type="evidence" value="ECO:0007669"/>
    <property type="project" value="InterPro"/>
</dbReference>